<keyword evidence="2" id="KW-1185">Reference proteome</keyword>
<accession>A0A5N7D137</accession>
<dbReference type="AlphaFoldDB" id="A0A5N7D137"/>
<evidence type="ECO:0000313" key="2">
    <source>
        <dbReference type="Proteomes" id="UP000325579"/>
    </source>
</evidence>
<name>A0A5N7D137_9EURO</name>
<protein>
    <submittedName>
        <fullName evidence="1">Uncharacterized protein</fullName>
    </submittedName>
</protein>
<proteinExistence type="predicted"/>
<sequence length="65" mass="7061">MLLGSILIDDSPAERLKLSIGGLSPTEHVRLNHFVAAAVDPEIAARYFISKRMGIQDVEIKRSGG</sequence>
<organism evidence="1 2">
    <name type="scientific">Aspergillus pseudonomiae</name>
    <dbReference type="NCBI Taxonomy" id="1506151"/>
    <lineage>
        <taxon>Eukaryota</taxon>
        <taxon>Fungi</taxon>
        <taxon>Dikarya</taxon>
        <taxon>Ascomycota</taxon>
        <taxon>Pezizomycotina</taxon>
        <taxon>Eurotiomycetes</taxon>
        <taxon>Eurotiomycetidae</taxon>
        <taxon>Eurotiales</taxon>
        <taxon>Aspergillaceae</taxon>
        <taxon>Aspergillus</taxon>
        <taxon>Aspergillus subgen. Circumdati</taxon>
    </lineage>
</organism>
<evidence type="ECO:0000313" key="1">
    <source>
        <dbReference type="EMBL" id="KAE8399583.1"/>
    </source>
</evidence>
<dbReference type="GeneID" id="43667884"/>
<dbReference type="EMBL" id="ML736830">
    <property type="protein sequence ID" value="KAE8399583.1"/>
    <property type="molecule type" value="Genomic_DNA"/>
</dbReference>
<reference evidence="1 2" key="1">
    <citation type="submission" date="2019-04" db="EMBL/GenBank/DDBJ databases">
        <authorList>
            <consortium name="DOE Joint Genome Institute"/>
            <person name="Mondo S."/>
            <person name="Kjaerbolling I."/>
            <person name="Vesth T."/>
            <person name="Frisvad J.C."/>
            <person name="Nybo J.L."/>
            <person name="Theobald S."/>
            <person name="Kildgaard S."/>
            <person name="Isbrandt T."/>
            <person name="Kuo A."/>
            <person name="Sato A."/>
            <person name="Lyhne E.K."/>
            <person name="Kogle M.E."/>
            <person name="Wiebenga A."/>
            <person name="Kun R.S."/>
            <person name="Lubbers R.J."/>
            <person name="Makela M.R."/>
            <person name="Barry K."/>
            <person name="Chovatia M."/>
            <person name="Clum A."/>
            <person name="Daum C."/>
            <person name="Haridas S."/>
            <person name="He G."/>
            <person name="LaButti K."/>
            <person name="Lipzen A."/>
            <person name="Riley R."/>
            <person name="Salamov A."/>
            <person name="Simmons B.A."/>
            <person name="Magnuson J.K."/>
            <person name="Henrissat B."/>
            <person name="Mortensen U.H."/>
            <person name="Larsen T.O."/>
            <person name="Devries R.P."/>
            <person name="Grigoriev I.V."/>
            <person name="Machida M."/>
            <person name="Baker S.E."/>
            <person name="Andersen M.R."/>
            <person name="Cantor M.N."/>
            <person name="Hua S.X."/>
        </authorList>
    </citation>
    <scope>NUCLEOTIDE SEQUENCE [LARGE SCALE GENOMIC DNA]</scope>
    <source>
        <strain evidence="1 2">CBS 119388</strain>
    </source>
</reference>
<dbReference type="Proteomes" id="UP000325579">
    <property type="component" value="Unassembled WGS sequence"/>
</dbReference>
<dbReference type="RefSeq" id="XP_031936902.1">
    <property type="nucleotide sequence ID" value="XM_032083193.1"/>
</dbReference>
<gene>
    <name evidence="1" type="ORF">BDV37DRAFT_259955</name>
</gene>